<dbReference type="EMBL" id="LAZR01000431">
    <property type="protein sequence ID" value="KKN69201.1"/>
    <property type="molecule type" value="Genomic_DNA"/>
</dbReference>
<dbReference type="InterPro" id="IPR027417">
    <property type="entry name" value="P-loop_NTPase"/>
</dbReference>
<evidence type="ECO:0000313" key="1">
    <source>
        <dbReference type="EMBL" id="KKN69201.1"/>
    </source>
</evidence>
<name>A0A0F9V6N6_9ZZZZ</name>
<organism evidence="1">
    <name type="scientific">marine sediment metagenome</name>
    <dbReference type="NCBI Taxonomy" id="412755"/>
    <lineage>
        <taxon>unclassified sequences</taxon>
        <taxon>metagenomes</taxon>
        <taxon>ecological metagenomes</taxon>
    </lineage>
</organism>
<comment type="caution">
    <text evidence="1">The sequence shown here is derived from an EMBL/GenBank/DDBJ whole genome shotgun (WGS) entry which is preliminary data.</text>
</comment>
<proteinExistence type="predicted"/>
<dbReference type="AlphaFoldDB" id="A0A0F9V6N6"/>
<accession>A0A0F9V6N6</accession>
<reference evidence="1" key="1">
    <citation type="journal article" date="2015" name="Nature">
        <title>Complex archaea that bridge the gap between prokaryotes and eukaryotes.</title>
        <authorList>
            <person name="Spang A."/>
            <person name="Saw J.H."/>
            <person name="Jorgensen S.L."/>
            <person name="Zaremba-Niedzwiedzka K."/>
            <person name="Martijn J."/>
            <person name="Lind A.E."/>
            <person name="van Eijk R."/>
            <person name="Schleper C."/>
            <person name="Guy L."/>
            <person name="Ettema T.J."/>
        </authorList>
    </citation>
    <scope>NUCLEOTIDE SEQUENCE</scope>
</reference>
<evidence type="ECO:0008006" key="2">
    <source>
        <dbReference type="Google" id="ProtNLM"/>
    </source>
</evidence>
<gene>
    <name evidence="1" type="ORF">LCGC14_0443770</name>
</gene>
<protein>
    <recommendedName>
        <fullName evidence="2">Terminase large subunit gp17-like C-terminal domain-containing protein</fullName>
    </recommendedName>
</protein>
<dbReference type="Gene3D" id="3.40.50.300">
    <property type="entry name" value="P-loop containing nucleotide triphosphate hydrolases"/>
    <property type="match status" value="1"/>
</dbReference>
<sequence length="585" mass="65611">MASPKALKVKRRPNAGAWMVEEIRVVLEQERARVEVEAGREAVPWYDTLAEDEQEALARCEEFPRGFYEFLRHWKFVNRETGIVGTFEELWPGQEAAAERMVAHKWLFLLKAGKLGFSELECAWDGYVARFAQQRANVNIFSKDGPASRELLEWVKYGVKRLPRWMGIEILDVAGGDTLTSLKFHVRGTEADDVRNVNSYAASEHVAIESTATHAHVDELSHMKFAEIVWGAVSTTVSPWGSLHIVSRGAGPSKYSARLWKQAMAGRSEKTYELEKGRRAEGLLVPFFAPWHARPREPLRALEPGEDPFRAWYEEQRGTRSLQRLLHYAPETPEDALAGDETAQYIPLAVWDNCRDYDMPALIPGDRQAAVLAMDAAVSSDSFAVAIVTRHPDHEDAEGRACNRTKADPAIRAVRIWRPDPVTGVIDHDLIEQWVRMVCWGGCHEGHANRGRETMSAPPDGEECAACKEGRRQPGLNVVQITYDEFQLHGMAGRFTKDGVAWVDKFPQTTERLIADADLYKLAMSGALAHNGDPELREHISNARAKLQSDEDSRMRIVKASPQQKVDGAVASSMGVKRILELNVA</sequence>